<name>A0ABX5LPH0_9BACT</name>
<evidence type="ECO:0000313" key="1">
    <source>
        <dbReference type="EMBL" id="PWL03857.1"/>
    </source>
</evidence>
<protein>
    <submittedName>
        <fullName evidence="1">Cell division protein ZapA</fullName>
    </submittedName>
</protein>
<dbReference type="SUPFAM" id="SSF102829">
    <property type="entry name" value="Cell division protein ZapA-like"/>
    <property type="match status" value="1"/>
</dbReference>
<proteinExistence type="predicted"/>
<dbReference type="Pfam" id="PF05164">
    <property type="entry name" value="ZapA"/>
    <property type="match status" value="1"/>
</dbReference>
<dbReference type="RefSeq" id="WP_106197629.1">
    <property type="nucleotide sequence ID" value="NZ_JAXEIU010000011.1"/>
</dbReference>
<comment type="caution">
    <text evidence="1">The sequence shown here is derived from an EMBL/GenBank/DDBJ whole genome shotgun (WGS) entry which is preliminary data.</text>
</comment>
<keyword evidence="1" id="KW-0131">Cell cycle</keyword>
<dbReference type="GO" id="GO:0051301">
    <property type="term" value="P:cell division"/>
    <property type="evidence" value="ECO:0007669"/>
    <property type="project" value="UniProtKB-KW"/>
</dbReference>
<dbReference type="Proteomes" id="UP000245523">
    <property type="component" value="Unassembled WGS sequence"/>
</dbReference>
<dbReference type="InterPro" id="IPR007838">
    <property type="entry name" value="Cell_div_ZapA-like"/>
</dbReference>
<evidence type="ECO:0000313" key="2">
    <source>
        <dbReference type="Proteomes" id="UP000245523"/>
    </source>
</evidence>
<gene>
    <name evidence="1" type="ORF">B0H50_10228</name>
</gene>
<dbReference type="InterPro" id="IPR036192">
    <property type="entry name" value="Cell_div_ZapA-like_sf"/>
</dbReference>
<sequence length="115" mass="13181">MDADSSLHTTRVEIGNDRFQIQTDLTDAELSAIVEYVTKKVQLYVNSDARMDARKQLLLMAMDITSELFDMRRRHARYKELYLESQKVAGVLCSMLEDELAKISSNDKEMTNSGK</sequence>
<organism evidence="1 2">
    <name type="scientific">Hallerella porci</name>
    <dbReference type="NCBI Taxonomy" id="1945871"/>
    <lineage>
        <taxon>Bacteria</taxon>
        <taxon>Pseudomonadati</taxon>
        <taxon>Fibrobacterota</taxon>
        <taxon>Fibrobacteria</taxon>
        <taxon>Fibrobacterales</taxon>
        <taxon>Fibrobacteraceae</taxon>
        <taxon>Hallerella</taxon>
    </lineage>
</organism>
<keyword evidence="2" id="KW-1185">Reference proteome</keyword>
<dbReference type="EMBL" id="QGHD01000002">
    <property type="protein sequence ID" value="PWL03857.1"/>
    <property type="molecule type" value="Genomic_DNA"/>
</dbReference>
<reference evidence="1 2" key="1">
    <citation type="submission" date="2018-05" db="EMBL/GenBank/DDBJ databases">
        <title>Animal gut microbial communities from fecal samples from Wisconsin, USA.</title>
        <authorList>
            <person name="Neumann A."/>
        </authorList>
    </citation>
    <scope>NUCLEOTIDE SEQUENCE [LARGE SCALE GENOMIC DNA]</scope>
    <source>
        <strain evidence="1 2">UWS4</strain>
    </source>
</reference>
<keyword evidence="1" id="KW-0132">Cell division</keyword>
<accession>A0ABX5LPH0</accession>